<keyword evidence="5" id="KW-0464">Manganese</keyword>
<evidence type="ECO:0000313" key="8">
    <source>
        <dbReference type="EMBL" id="EOA85083.1"/>
    </source>
</evidence>
<feature type="domain" description="Cupin type-1" evidence="7">
    <location>
        <begin position="89"/>
        <end position="246"/>
    </location>
</feature>
<evidence type="ECO:0000256" key="6">
    <source>
        <dbReference type="SAM" id="SignalP"/>
    </source>
</evidence>
<reference evidence="8 9" key="1">
    <citation type="journal article" date="2012" name="PLoS Pathog.">
        <title>Diverse lifestyles and strategies of plant pathogenesis encoded in the genomes of eighteen Dothideomycetes fungi.</title>
        <authorList>
            <person name="Ohm R.A."/>
            <person name="Feau N."/>
            <person name="Henrissat B."/>
            <person name="Schoch C.L."/>
            <person name="Horwitz B.A."/>
            <person name="Barry K.W."/>
            <person name="Condon B.J."/>
            <person name="Copeland A.C."/>
            <person name="Dhillon B."/>
            <person name="Glaser F."/>
            <person name="Hesse C.N."/>
            <person name="Kosti I."/>
            <person name="LaButti K."/>
            <person name="Lindquist E.A."/>
            <person name="Lucas S."/>
            <person name="Salamov A.A."/>
            <person name="Bradshaw R.E."/>
            <person name="Ciuffetti L."/>
            <person name="Hamelin R.C."/>
            <person name="Kema G.H.J."/>
            <person name="Lawrence C."/>
            <person name="Scott J.A."/>
            <person name="Spatafora J.W."/>
            <person name="Turgeon B.G."/>
            <person name="de Wit P.J.G.M."/>
            <person name="Zhong S."/>
            <person name="Goodwin S.B."/>
            <person name="Grigoriev I.V."/>
        </authorList>
    </citation>
    <scope>NUCLEOTIDE SEQUENCE [LARGE SCALE GENOMIC DNA]</scope>
    <source>
        <strain evidence="9">28A</strain>
    </source>
</reference>
<evidence type="ECO:0000259" key="7">
    <source>
        <dbReference type="SMART" id="SM00835"/>
    </source>
</evidence>
<dbReference type="InterPro" id="IPR014710">
    <property type="entry name" value="RmlC-like_jellyroll"/>
</dbReference>
<keyword evidence="6" id="KW-0732">Signal</keyword>
<dbReference type="InterPro" id="IPR011051">
    <property type="entry name" value="RmlC_Cupin_sf"/>
</dbReference>
<dbReference type="CDD" id="cd02241">
    <property type="entry name" value="cupin_OxOx"/>
    <property type="match status" value="1"/>
</dbReference>
<keyword evidence="3" id="KW-0964">Secreted</keyword>
<dbReference type="HOGENOM" id="CLU_061239_1_0_1"/>
<comment type="subcellular location">
    <subcellularLocation>
        <location evidence="1">Secreted</location>
    </subcellularLocation>
</comment>
<keyword evidence="4" id="KW-0479">Metal-binding</keyword>
<dbReference type="GO" id="GO:0005576">
    <property type="term" value="C:extracellular region"/>
    <property type="evidence" value="ECO:0007669"/>
    <property type="project" value="UniProtKB-SubCell"/>
</dbReference>
<dbReference type="PRINTS" id="PR00325">
    <property type="entry name" value="GERMIN"/>
</dbReference>
<dbReference type="AlphaFoldDB" id="R0JVU6"/>
<evidence type="ECO:0000256" key="3">
    <source>
        <dbReference type="ARBA" id="ARBA00022525"/>
    </source>
</evidence>
<organism evidence="8 9">
    <name type="scientific">Exserohilum turcicum (strain 28A)</name>
    <name type="common">Northern leaf blight fungus</name>
    <name type="synonym">Setosphaeria turcica</name>
    <dbReference type="NCBI Taxonomy" id="671987"/>
    <lineage>
        <taxon>Eukaryota</taxon>
        <taxon>Fungi</taxon>
        <taxon>Dikarya</taxon>
        <taxon>Ascomycota</taxon>
        <taxon>Pezizomycotina</taxon>
        <taxon>Dothideomycetes</taxon>
        <taxon>Pleosporomycetidae</taxon>
        <taxon>Pleosporales</taxon>
        <taxon>Pleosporineae</taxon>
        <taxon>Pleosporaceae</taxon>
        <taxon>Exserohilum</taxon>
    </lineage>
</organism>
<dbReference type="SUPFAM" id="SSF51182">
    <property type="entry name" value="RmlC-like cupins"/>
    <property type="match status" value="1"/>
</dbReference>
<dbReference type="Gene3D" id="2.60.120.10">
    <property type="entry name" value="Jelly Rolls"/>
    <property type="match status" value="1"/>
</dbReference>
<name>R0JVU6_EXST2</name>
<evidence type="ECO:0000256" key="4">
    <source>
        <dbReference type="ARBA" id="ARBA00022723"/>
    </source>
</evidence>
<dbReference type="RefSeq" id="XP_008027564.1">
    <property type="nucleotide sequence ID" value="XM_008029373.1"/>
</dbReference>
<dbReference type="Proteomes" id="UP000016935">
    <property type="component" value="Unassembled WGS sequence"/>
</dbReference>
<gene>
    <name evidence="8" type="ORF">SETTUDRAFT_163809</name>
</gene>
<accession>R0JVU6</accession>
<sequence>MSPITKIIIAALTLGAVQAAPQPYNNRAASTTSATATVTSVAPPAATSNTDSLFNDLFDAPTAIKRFQRLLTQGKVLFTGDALRKVIVFPFDSNTPPPAGAKGGVAVSANIDSFPILTNLGISTTVGFLNPCGINTPHVHPRATEFLTLVEGKNLEFGYVLENGLVKPGENPEIASYLNKFEGTVFPQGSIHFQFNNNCDKAVFVATLNSEDPGTSQIAQNFFALNSGVVNATLGFPKSIDGSNIDEFRKHIPANLAQDIDNCLAKCKPQ</sequence>
<evidence type="ECO:0000313" key="9">
    <source>
        <dbReference type="Proteomes" id="UP000016935"/>
    </source>
</evidence>
<dbReference type="InterPro" id="IPR006045">
    <property type="entry name" value="Cupin_1"/>
</dbReference>
<feature type="chain" id="PRO_5004344064" description="Cupin type-1 domain-containing protein" evidence="6">
    <location>
        <begin position="20"/>
        <end position="270"/>
    </location>
</feature>
<dbReference type="OrthoDB" id="1921208at2759"/>
<evidence type="ECO:0000256" key="5">
    <source>
        <dbReference type="ARBA" id="ARBA00023211"/>
    </source>
</evidence>
<dbReference type="GeneID" id="19398902"/>
<dbReference type="Pfam" id="PF00190">
    <property type="entry name" value="Cupin_1"/>
    <property type="match status" value="1"/>
</dbReference>
<dbReference type="eggNOG" id="ENOG502QQ4A">
    <property type="taxonomic scope" value="Eukaryota"/>
</dbReference>
<dbReference type="EMBL" id="KB908703">
    <property type="protein sequence ID" value="EOA85083.1"/>
    <property type="molecule type" value="Genomic_DNA"/>
</dbReference>
<reference evidence="8 9" key="2">
    <citation type="journal article" date="2013" name="PLoS Genet.">
        <title>Comparative genome structure, secondary metabolite, and effector coding capacity across Cochliobolus pathogens.</title>
        <authorList>
            <person name="Condon B.J."/>
            <person name="Leng Y."/>
            <person name="Wu D."/>
            <person name="Bushley K.E."/>
            <person name="Ohm R.A."/>
            <person name="Otillar R."/>
            <person name="Martin J."/>
            <person name="Schackwitz W."/>
            <person name="Grimwood J."/>
            <person name="MohdZainudin N."/>
            <person name="Xue C."/>
            <person name="Wang R."/>
            <person name="Manning V.A."/>
            <person name="Dhillon B."/>
            <person name="Tu Z.J."/>
            <person name="Steffenson B.J."/>
            <person name="Salamov A."/>
            <person name="Sun H."/>
            <person name="Lowry S."/>
            <person name="LaButti K."/>
            <person name="Han J."/>
            <person name="Copeland A."/>
            <person name="Lindquist E."/>
            <person name="Barry K."/>
            <person name="Schmutz J."/>
            <person name="Baker S.E."/>
            <person name="Ciuffetti L.M."/>
            <person name="Grigoriev I.V."/>
            <person name="Zhong S."/>
            <person name="Turgeon B.G."/>
        </authorList>
    </citation>
    <scope>NUCLEOTIDE SEQUENCE [LARGE SCALE GENOMIC DNA]</scope>
    <source>
        <strain evidence="9">28A</strain>
    </source>
</reference>
<dbReference type="STRING" id="671987.R0JVU6"/>
<feature type="signal peptide" evidence="6">
    <location>
        <begin position="1"/>
        <end position="19"/>
    </location>
</feature>
<evidence type="ECO:0000256" key="1">
    <source>
        <dbReference type="ARBA" id="ARBA00004613"/>
    </source>
</evidence>
<dbReference type="InterPro" id="IPR001929">
    <property type="entry name" value="Germin"/>
</dbReference>
<comment type="similarity">
    <text evidence="2">Belongs to the germin family.</text>
</comment>
<dbReference type="PANTHER" id="PTHR31238">
    <property type="entry name" value="GERMIN-LIKE PROTEIN SUBFAMILY 3 MEMBER 3"/>
    <property type="match status" value="1"/>
</dbReference>
<protein>
    <recommendedName>
        <fullName evidence="7">Cupin type-1 domain-containing protein</fullName>
    </recommendedName>
</protein>
<dbReference type="GO" id="GO:0030145">
    <property type="term" value="F:manganese ion binding"/>
    <property type="evidence" value="ECO:0007669"/>
    <property type="project" value="InterPro"/>
</dbReference>
<evidence type="ECO:0000256" key="2">
    <source>
        <dbReference type="ARBA" id="ARBA00007456"/>
    </source>
</evidence>
<keyword evidence="9" id="KW-1185">Reference proteome</keyword>
<proteinExistence type="inferred from homology"/>
<dbReference type="SMART" id="SM00835">
    <property type="entry name" value="Cupin_1"/>
    <property type="match status" value="1"/>
</dbReference>